<dbReference type="Proteomes" id="UP001606210">
    <property type="component" value="Unassembled WGS sequence"/>
</dbReference>
<gene>
    <name evidence="3" type="ORF">ACG00Y_00395</name>
</gene>
<keyword evidence="4" id="KW-1185">Reference proteome</keyword>
<dbReference type="InterPro" id="IPR013424">
    <property type="entry name" value="Ice-binding_C"/>
</dbReference>
<protein>
    <submittedName>
        <fullName evidence="3">PEP-CTERM sorting domain-containing protein</fullName>
    </submittedName>
</protein>
<accession>A0ABW7EZ94</accession>
<sequence>MHTTTSTPARSKQAGVALAVGLALMQGAAQATPVEFSFAASLNSPMVIGLAYDDLQSGWSSSMVGALPTVELAALRATNAVLRGSFGWDTAATGQHAPWASSYTGHLSLGLQQGGQPLTVANPAAGVSVVNDGSYGDILAVTWNTWPNSFDSGLLDIAGAQPQTTRLELNHRFTTGLSSLPVHVSYSDLHLTQLQVRLDDSSGQALSSRDLPGSLSLASFNYSAVDLSFLGLVTTEVRAQDFTTAEDFAAAQAWVDANVRFTYVQVSFTGLPYAPLTELTVSSVPEPDTWALAALGGLTVLGAARRRRQPA</sequence>
<reference evidence="3 4" key="1">
    <citation type="submission" date="2024-08" db="EMBL/GenBank/DDBJ databases">
        <authorList>
            <person name="Lu H."/>
        </authorList>
    </citation>
    <scope>NUCLEOTIDE SEQUENCE [LARGE SCALE GENOMIC DNA]</scope>
    <source>
        <strain evidence="3 4">LYH14W</strain>
    </source>
</reference>
<dbReference type="EMBL" id="JBIGHV010000001">
    <property type="protein sequence ID" value="MFG6428348.1"/>
    <property type="molecule type" value="Genomic_DNA"/>
</dbReference>
<evidence type="ECO:0000259" key="2">
    <source>
        <dbReference type="Pfam" id="PF07589"/>
    </source>
</evidence>
<evidence type="ECO:0000256" key="1">
    <source>
        <dbReference type="SAM" id="SignalP"/>
    </source>
</evidence>
<dbReference type="RefSeq" id="WP_394475280.1">
    <property type="nucleotide sequence ID" value="NZ_JBIGHV010000001.1"/>
</dbReference>
<dbReference type="Pfam" id="PF07589">
    <property type="entry name" value="PEP-CTERM"/>
    <property type="match status" value="1"/>
</dbReference>
<name>A0ABW7EZ94_9BURK</name>
<organism evidence="3 4">
    <name type="scientific">Pelomonas parva</name>
    <dbReference type="NCBI Taxonomy" id="3299032"/>
    <lineage>
        <taxon>Bacteria</taxon>
        <taxon>Pseudomonadati</taxon>
        <taxon>Pseudomonadota</taxon>
        <taxon>Betaproteobacteria</taxon>
        <taxon>Burkholderiales</taxon>
        <taxon>Sphaerotilaceae</taxon>
        <taxon>Roseateles</taxon>
    </lineage>
</organism>
<feature type="domain" description="Ice-binding protein C-terminal" evidence="2">
    <location>
        <begin position="283"/>
        <end position="308"/>
    </location>
</feature>
<feature type="chain" id="PRO_5046637842" evidence="1">
    <location>
        <begin position="32"/>
        <end position="311"/>
    </location>
</feature>
<evidence type="ECO:0000313" key="4">
    <source>
        <dbReference type="Proteomes" id="UP001606210"/>
    </source>
</evidence>
<evidence type="ECO:0000313" key="3">
    <source>
        <dbReference type="EMBL" id="MFG6428348.1"/>
    </source>
</evidence>
<feature type="signal peptide" evidence="1">
    <location>
        <begin position="1"/>
        <end position="31"/>
    </location>
</feature>
<proteinExistence type="predicted"/>
<comment type="caution">
    <text evidence="3">The sequence shown here is derived from an EMBL/GenBank/DDBJ whole genome shotgun (WGS) entry which is preliminary data.</text>
</comment>
<keyword evidence="1" id="KW-0732">Signal</keyword>